<name>A0A4Y2GFG7_ARAVE</name>
<protein>
    <submittedName>
        <fullName evidence="2">Uncharacterized protein</fullName>
    </submittedName>
</protein>
<keyword evidence="3" id="KW-1185">Reference proteome</keyword>
<evidence type="ECO:0000256" key="1">
    <source>
        <dbReference type="SAM" id="MobiDB-lite"/>
    </source>
</evidence>
<feature type="compositionally biased region" description="Polar residues" evidence="1">
    <location>
        <begin position="1"/>
        <end position="11"/>
    </location>
</feature>
<reference evidence="2 3" key="1">
    <citation type="journal article" date="2019" name="Sci. Rep.">
        <title>Orb-weaving spider Araneus ventricosus genome elucidates the spidroin gene catalogue.</title>
        <authorList>
            <person name="Kono N."/>
            <person name="Nakamura H."/>
            <person name="Ohtoshi R."/>
            <person name="Moran D.A.P."/>
            <person name="Shinohara A."/>
            <person name="Yoshida Y."/>
            <person name="Fujiwara M."/>
            <person name="Mori M."/>
            <person name="Tomita M."/>
            <person name="Arakawa K."/>
        </authorList>
    </citation>
    <scope>NUCLEOTIDE SEQUENCE [LARGE SCALE GENOMIC DNA]</scope>
</reference>
<sequence length="139" mass="15345">MCLSQQLSNYAKQERETPPCLSNQDKLNEDPHDSNARTESGVIIAITGHGPTSHAGSTSSQGSLSNSIPHHHYTRSTWVRENPLISPVASQLRCRVAPHPGSIFTNPTLIELRQEISQYHWLRGAVTSFPALARSVRHS</sequence>
<feature type="region of interest" description="Disordered" evidence="1">
    <location>
        <begin position="1"/>
        <end position="68"/>
    </location>
</feature>
<comment type="caution">
    <text evidence="2">The sequence shown here is derived from an EMBL/GenBank/DDBJ whole genome shotgun (WGS) entry which is preliminary data.</text>
</comment>
<feature type="compositionally biased region" description="Low complexity" evidence="1">
    <location>
        <begin position="53"/>
        <end position="67"/>
    </location>
</feature>
<evidence type="ECO:0000313" key="3">
    <source>
        <dbReference type="Proteomes" id="UP000499080"/>
    </source>
</evidence>
<proteinExistence type="predicted"/>
<evidence type="ECO:0000313" key="2">
    <source>
        <dbReference type="EMBL" id="GBM52350.1"/>
    </source>
</evidence>
<organism evidence="2 3">
    <name type="scientific">Araneus ventricosus</name>
    <name type="common">Orbweaver spider</name>
    <name type="synonym">Epeira ventricosa</name>
    <dbReference type="NCBI Taxonomy" id="182803"/>
    <lineage>
        <taxon>Eukaryota</taxon>
        <taxon>Metazoa</taxon>
        <taxon>Ecdysozoa</taxon>
        <taxon>Arthropoda</taxon>
        <taxon>Chelicerata</taxon>
        <taxon>Arachnida</taxon>
        <taxon>Araneae</taxon>
        <taxon>Araneomorphae</taxon>
        <taxon>Entelegynae</taxon>
        <taxon>Araneoidea</taxon>
        <taxon>Araneidae</taxon>
        <taxon>Araneus</taxon>
    </lineage>
</organism>
<accession>A0A4Y2GFG7</accession>
<dbReference type="Proteomes" id="UP000499080">
    <property type="component" value="Unassembled WGS sequence"/>
</dbReference>
<dbReference type="AlphaFoldDB" id="A0A4Y2GFG7"/>
<dbReference type="EMBL" id="BGPR01001374">
    <property type="protein sequence ID" value="GBM52350.1"/>
    <property type="molecule type" value="Genomic_DNA"/>
</dbReference>
<gene>
    <name evidence="2" type="ORF">AVEN_229578_1</name>
</gene>
<feature type="compositionally biased region" description="Basic and acidic residues" evidence="1">
    <location>
        <begin position="26"/>
        <end position="36"/>
    </location>
</feature>